<name>A0A2K8K9Q3_9RHOB</name>
<keyword evidence="2" id="KW-1185">Reference proteome</keyword>
<gene>
    <name evidence="1" type="ORF">BG454_10430</name>
</gene>
<dbReference type="Gene3D" id="3.30.450.20">
    <property type="entry name" value="PAS domain"/>
    <property type="match status" value="1"/>
</dbReference>
<evidence type="ECO:0000313" key="2">
    <source>
        <dbReference type="Proteomes" id="UP000228948"/>
    </source>
</evidence>
<reference evidence="1 2" key="1">
    <citation type="submission" date="2017-11" db="EMBL/GenBank/DDBJ databases">
        <title>Revised Sequence and Annotation of the Rhodobaca barguzinensis strain alga05 Genome.</title>
        <authorList>
            <person name="Kopejtka K."/>
            <person name="Tomasch J.M."/>
            <person name="Bunk B."/>
            <person name="Koblizek M."/>
        </authorList>
    </citation>
    <scope>NUCLEOTIDE SEQUENCE [LARGE SCALE GENOMIC DNA]</scope>
    <source>
        <strain evidence="2">alga05</strain>
    </source>
</reference>
<sequence length="254" mass="27493">MELIMTNTSGSLTQVTACIGTFPAEVVGQIILASSDLCILVGPDLIVKDVVLGFALEDIACTTWRGAALRKLVGPEGQRKVDLLWSDATVEKTGWRHLNLRTDHADAELPLLVQRIATGTGDSVLVCRDLRPAVRVQQQFNRAMTEMEQRREDVVDLFSPVPASHIPAGAGSKGVTGVLDTRSAQADAMVRQAFDGLGRHSLSQIVAQTARVLEEMCIREAYAQCGHDLAATALLLEMDADDLAQRLAFYQGKP</sequence>
<proteinExistence type="predicted"/>
<dbReference type="EMBL" id="CP024899">
    <property type="protein sequence ID" value="ATX66179.1"/>
    <property type="molecule type" value="Genomic_DNA"/>
</dbReference>
<organism evidence="1 2">
    <name type="scientific">Roseinatronobacter bogoriensis subsp. barguzinensis</name>
    <dbReference type="NCBI Taxonomy" id="441209"/>
    <lineage>
        <taxon>Bacteria</taxon>
        <taxon>Pseudomonadati</taxon>
        <taxon>Pseudomonadota</taxon>
        <taxon>Alphaproteobacteria</taxon>
        <taxon>Rhodobacterales</taxon>
        <taxon>Paracoccaceae</taxon>
        <taxon>Roseinatronobacter</taxon>
    </lineage>
</organism>
<dbReference type="AlphaFoldDB" id="A0A2K8K9Q3"/>
<evidence type="ECO:0000313" key="1">
    <source>
        <dbReference type="EMBL" id="ATX66179.1"/>
    </source>
</evidence>
<accession>A0A2K8K9Q3</accession>
<dbReference type="STRING" id="441209.GCA_001870665_01863"/>
<dbReference type="KEGG" id="rbg:BG454_10430"/>
<protein>
    <submittedName>
        <fullName evidence="1">Uncharacterized protein</fullName>
    </submittedName>
</protein>
<dbReference type="Proteomes" id="UP000228948">
    <property type="component" value="Chromosome"/>
</dbReference>